<keyword evidence="8" id="KW-0378">Hydrolase</keyword>
<dbReference type="AlphaFoldDB" id="A0A3S4RIV1"/>
<dbReference type="GO" id="GO:0005886">
    <property type="term" value="C:plasma membrane"/>
    <property type="evidence" value="ECO:0007669"/>
    <property type="project" value="TreeGrafter"/>
</dbReference>
<keyword evidence="4 6" id="KW-1133">Transmembrane helix</keyword>
<dbReference type="CDD" id="cd03384">
    <property type="entry name" value="PAP2_wunen"/>
    <property type="match status" value="1"/>
</dbReference>
<comment type="subcellular location">
    <subcellularLocation>
        <location evidence="1">Membrane</location>
        <topology evidence="1">Multi-pass membrane protein</topology>
    </subcellularLocation>
</comment>
<evidence type="ECO:0000256" key="6">
    <source>
        <dbReference type="SAM" id="Phobius"/>
    </source>
</evidence>
<comment type="caution">
    <text evidence="8">The sequence shown here is derived from an EMBL/GenBank/DDBJ whole genome shotgun (WGS) entry which is preliminary data.</text>
</comment>
<evidence type="ECO:0000256" key="3">
    <source>
        <dbReference type="ARBA" id="ARBA00022692"/>
    </source>
</evidence>
<protein>
    <submittedName>
        <fullName evidence="8">Lipid phosphate phosphohydrolase 1-like protein</fullName>
    </submittedName>
</protein>
<feature type="transmembrane region" description="Helical" evidence="6">
    <location>
        <begin position="174"/>
        <end position="193"/>
    </location>
</feature>
<reference evidence="8 9" key="1">
    <citation type="journal article" date="2018" name="Gigascience">
        <title>Genomes of trombidid mites reveal novel predicted allergens and laterally-transferred genes associated with secondary metabolism.</title>
        <authorList>
            <person name="Dong X."/>
            <person name="Chaisiri K."/>
            <person name="Xia D."/>
            <person name="Armstrong S.D."/>
            <person name="Fang Y."/>
            <person name="Donnelly M.J."/>
            <person name="Kadowaki T."/>
            <person name="McGarry J.W."/>
            <person name="Darby A.C."/>
            <person name="Makepeace B.L."/>
        </authorList>
    </citation>
    <scope>NUCLEOTIDE SEQUENCE [LARGE SCALE GENOMIC DNA]</scope>
    <source>
        <strain evidence="8">UoL-WK</strain>
    </source>
</reference>
<feature type="transmembrane region" description="Helical" evidence="6">
    <location>
        <begin position="205"/>
        <end position="227"/>
    </location>
</feature>
<dbReference type="EMBL" id="NCKU01000176">
    <property type="protein sequence ID" value="RWS16747.1"/>
    <property type="molecule type" value="Genomic_DNA"/>
</dbReference>
<dbReference type="PANTHER" id="PTHR10165">
    <property type="entry name" value="LIPID PHOSPHATE PHOSPHATASE"/>
    <property type="match status" value="1"/>
</dbReference>
<dbReference type="GO" id="GO:0006644">
    <property type="term" value="P:phospholipid metabolic process"/>
    <property type="evidence" value="ECO:0007669"/>
    <property type="project" value="InterPro"/>
</dbReference>
<evidence type="ECO:0000256" key="5">
    <source>
        <dbReference type="ARBA" id="ARBA00023136"/>
    </source>
</evidence>
<evidence type="ECO:0000256" key="4">
    <source>
        <dbReference type="ARBA" id="ARBA00022989"/>
    </source>
</evidence>
<dbReference type="OrthoDB" id="6514677at2759"/>
<dbReference type="GO" id="GO:0007165">
    <property type="term" value="P:signal transduction"/>
    <property type="evidence" value="ECO:0007669"/>
    <property type="project" value="TreeGrafter"/>
</dbReference>
<feature type="transmembrane region" description="Helical" evidence="6">
    <location>
        <begin position="74"/>
        <end position="94"/>
    </location>
</feature>
<evidence type="ECO:0000259" key="7">
    <source>
        <dbReference type="SMART" id="SM00014"/>
    </source>
</evidence>
<name>A0A3S4RIV1_9ACAR</name>
<sequence>MDDSTVNKLCATFFIVIVVTLYYFVDPIKQGFWCDDRSIRYEYRDLIISLRTILISTLCLPCFTIKFFGSNVLLRKYFFGYLVNLFVTIFTKFATGRLRPHFIAVCRPNIDCENASFANVYITNYTCENSNYWDVKQARQSFFSGHASIAFYSVCFLTLFIQQRFNKNTNLLKPTIQVLLLFFGLIPGLTQILNHWHHWSDVAFGYFAGCLTAYLTFTYVSIINYSINR</sequence>
<proteinExistence type="inferred from homology"/>
<dbReference type="InterPro" id="IPR043216">
    <property type="entry name" value="PAP-like"/>
</dbReference>
<keyword evidence="9" id="KW-1185">Reference proteome</keyword>
<dbReference type="SUPFAM" id="SSF48317">
    <property type="entry name" value="Acid phosphatase/Vanadium-dependent haloperoxidase"/>
    <property type="match status" value="1"/>
</dbReference>
<dbReference type="GO" id="GO:0046839">
    <property type="term" value="P:phospholipid dephosphorylation"/>
    <property type="evidence" value="ECO:0007669"/>
    <property type="project" value="TreeGrafter"/>
</dbReference>
<evidence type="ECO:0000256" key="2">
    <source>
        <dbReference type="ARBA" id="ARBA00008816"/>
    </source>
</evidence>
<dbReference type="STRING" id="1965070.A0A3S4RIV1"/>
<dbReference type="InterPro" id="IPR036938">
    <property type="entry name" value="PAP2/HPO_sf"/>
</dbReference>
<comment type="similarity">
    <text evidence="2">Belongs to the PA-phosphatase related phosphoesterase family.</text>
</comment>
<dbReference type="InterPro" id="IPR000326">
    <property type="entry name" value="PAP2/HPO"/>
</dbReference>
<dbReference type="Pfam" id="PF01569">
    <property type="entry name" value="PAP2"/>
    <property type="match status" value="1"/>
</dbReference>
<organism evidence="8 9">
    <name type="scientific">Dinothrombium tinctorium</name>
    <dbReference type="NCBI Taxonomy" id="1965070"/>
    <lineage>
        <taxon>Eukaryota</taxon>
        <taxon>Metazoa</taxon>
        <taxon>Ecdysozoa</taxon>
        <taxon>Arthropoda</taxon>
        <taxon>Chelicerata</taxon>
        <taxon>Arachnida</taxon>
        <taxon>Acari</taxon>
        <taxon>Acariformes</taxon>
        <taxon>Trombidiformes</taxon>
        <taxon>Prostigmata</taxon>
        <taxon>Anystina</taxon>
        <taxon>Parasitengona</taxon>
        <taxon>Trombidioidea</taxon>
        <taxon>Trombidiidae</taxon>
        <taxon>Dinothrombium</taxon>
    </lineage>
</organism>
<evidence type="ECO:0000313" key="8">
    <source>
        <dbReference type="EMBL" id="RWS16747.1"/>
    </source>
</evidence>
<evidence type="ECO:0000256" key="1">
    <source>
        <dbReference type="ARBA" id="ARBA00004141"/>
    </source>
</evidence>
<feature type="transmembrane region" description="Helical" evidence="6">
    <location>
        <begin position="142"/>
        <end position="162"/>
    </location>
</feature>
<keyword evidence="3 6" id="KW-0812">Transmembrane</keyword>
<dbReference type="Proteomes" id="UP000285301">
    <property type="component" value="Unassembled WGS sequence"/>
</dbReference>
<feature type="transmembrane region" description="Helical" evidence="6">
    <location>
        <begin position="46"/>
        <end position="68"/>
    </location>
</feature>
<keyword evidence="5 6" id="KW-0472">Membrane</keyword>
<dbReference type="Gene3D" id="1.20.144.10">
    <property type="entry name" value="Phosphatidic acid phosphatase type 2/haloperoxidase"/>
    <property type="match status" value="1"/>
</dbReference>
<evidence type="ECO:0000313" key="9">
    <source>
        <dbReference type="Proteomes" id="UP000285301"/>
    </source>
</evidence>
<gene>
    <name evidence="8" type="ORF">B4U79_02263</name>
</gene>
<dbReference type="GO" id="GO:0008195">
    <property type="term" value="F:phosphatidate phosphatase activity"/>
    <property type="evidence" value="ECO:0007669"/>
    <property type="project" value="TreeGrafter"/>
</dbReference>
<dbReference type="PANTHER" id="PTHR10165:SF103">
    <property type="entry name" value="PHOSPHOLIPID PHOSPHATASE HOMOLOG 1.2 HOMOLOG"/>
    <property type="match status" value="1"/>
</dbReference>
<accession>A0A3S4RIV1</accession>
<feature type="transmembrane region" description="Helical" evidence="6">
    <location>
        <begin position="6"/>
        <end position="25"/>
    </location>
</feature>
<dbReference type="SMART" id="SM00014">
    <property type="entry name" value="acidPPc"/>
    <property type="match status" value="1"/>
</dbReference>
<feature type="domain" description="Phosphatidic acid phosphatase type 2/haloperoxidase" evidence="7">
    <location>
        <begin position="74"/>
        <end position="217"/>
    </location>
</feature>